<proteinExistence type="inferred from homology"/>
<dbReference type="InterPro" id="IPR002563">
    <property type="entry name" value="Flavin_Rdtase-like_dom"/>
</dbReference>
<sequence>MVELPRVPDDEPALRAAFSRFPSGVVAVAALVDGAPAGMSASSFTSVSLDPPLVSVNAHVKSVTWARLADRPRLGLSVLGEDQADICRRLATRGLGDRFAGVPWAATGSGAVFVEGATAWLECEITQRVPAGDHEIIVLGLHAVATVPDRPPLIFHASAFHRLA</sequence>
<evidence type="ECO:0000256" key="1">
    <source>
        <dbReference type="ARBA" id="ARBA00008898"/>
    </source>
</evidence>
<name>A0AAE4B151_9ACTN</name>
<dbReference type="SMART" id="SM00903">
    <property type="entry name" value="Flavin_Reduct"/>
    <property type="match status" value="1"/>
</dbReference>
<dbReference type="GO" id="GO:0042602">
    <property type="term" value="F:riboflavin reductase (NADPH) activity"/>
    <property type="evidence" value="ECO:0007669"/>
    <property type="project" value="TreeGrafter"/>
</dbReference>
<dbReference type="Gene3D" id="2.30.110.10">
    <property type="entry name" value="Electron Transport, Fmn-binding Protein, Chain A"/>
    <property type="match status" value="1"/>
</dbReference>
<dbReference type="AlphaFoldDB" id="A0AAE4B151"/>
<dbReference type="InterPro" id="IPR050268">
    <property type="entry name" value="NADH-dep_flavin_reductase"/>
</dbReference>
<dbReference type="EMBL" id="JAUSUZ010000001">
    <property type="protein sequence ID" value="MDQ0369286.1"/>
    <property type="molecule type" value="Genomic_DNA"/>
</dbReference>
<feature type="domain" description="Flavin reductase like" evidence="3">
    <location>
        <begin position="18"/>
        <end position="162"/>
    </location>
</feature>
<keyword evidence="2" id="KW-0560">Oxidoreductase</keyword>
<dbReference type="SUPFAM" id="SSF50475">
    <property type="entry name" value="FMN-binding split barrel"/>
    <property type="match status" value="1"/>
</dbReference>
<accession>A0AAE4B151</accession>
<comment type="caution">
    <text evidence="4">The sequence shown here is derived from an EMBL/GenBank/DDBJ whole genome shotgun (WGS) entry which is preliminary data.</text>
</comment>
<evidence type="ECO:0000259" key="3">
    <source>
        <dbReference type="SMART" id="SM00903"/>
    </source>
</evidence>
<dbReference type="GO" id="GO:0010181">
    <property type="term" value="F:FMN binding"/>
    <property type="evidence" value="ECO:0007669"/>
    <property type="project" value="InterPro"/>
</dbReference>
<dbReference type="RefSeq" id="WP_307244398.1">
    <property type="nucleotide sequence ID" value="NZ_JAUSUZ010000001.1"/>
</dbReference>
<reference evidence="4 5" key="1">
    <citation type="submission" date="2023-07" db="EMBL/GenBank/DDBJ databases">
        <title>Sequencing the genomes of 1000 actinobacteria strains.</title>
        <authorList>
            <person name="Klenk H.-P."/>
        </authorList>
    </citation>
    <scope>NUCLEOTIDE SEQUENCE [LARGE SCALE GENOMIC DNA]</scope>
    <source>
        <strain evidence="4 5">DSM 44709</strain>
    </source>
</reference>
<dbReference type="Pfam" id="PF01613">
    <property type="entry name" value="Flavin_Reduct"/>
    <property type="match status" value="1"/>
</dbReference>
<dbReference type="Proteomes" id="UP001240236">
    <property type="component" value="Unassembled WGS sequence"/>
</dbReference>
<dbReference type="PANTHER" id="PTHR30466">
    <property type="entry name" value="FLAVIN REDUCTASE"/>
    <property type="match status" value="1"/>
</dbReference>
<organism evidence="4 5">
    <name type="scientific">Catenuloplanes indicus</name>
    <dbReference type="NCBI Taxonomy" id="137267"/>
    <lineage>
        <taxon>Bacteria</taxon>
        <taxon>Bacillati</taxon>
        <taxon>Actinomycetota</taxon>
        <taxon>Actinomycetes</taxon>
        <taxon>Micromonosporales</taxon>
        <taxon>Micromonosporaceae</taxon>
        <taxon>Catenuloplanes</taxon>
    </lineage>
</organism>
<evidence type="ECO:0000313" key="4">
    <source>
        <dbReference type="EMBL" id="MDQ0369286.1"/>
    </source>
</evidence>
<evidence type="ECO:0000313" key="5">
    <source>
        <dbReference type="Proteomes" id="UP001240236"/>
    </source>
</evidence>
<dbReference type="InterPro" id="IPR012349">
    <property type="entry name" value="Split_barrel_FMN-bd"/>
</dbReference>
<comment type="similarity">
    <text evidence="1">Belongs to the non-flavoprotein flavin reductase family.</text>
</comment>
<dbReference type="PANTHER" id="PTHR30466:SF11">
    <property type="entry name" value="FLAVIN-DEPENDENT MONOOXYGENASE, REDUCTASE SUBUNIT HSAB"/>
    <property type="match status" value="1"/>
</dbReference>
<protein>
    <submittedName>
        <fullName evidence="4">Flavin reductase (DIM6/NTAB) family NADH-FMN oxidoreductase RutF</fullName>
    </submittedName>
</protein>
<evidence type="ECO:0000256" key="2">
    <source>
        <dbReference type="ARBA" id="ARBA00023002"/>
    </source>
</evidence>
<keyword evidence="5" id="KW-1185">Reference proteome</keyword>
<gene>
    <name evidence="4" type="ORF">J2S42_005955</name>
</gene>